<dbReference type="Proteomes" id="UP000198506">
    <property type="component" value="Unassembled WGS sequence"/>
</dbReference>
<accession>A0AA94HNI3</accession>
<dbReference type="EMBL" id="FOZN01000003">
    <property type="protein sequence ID" value="SFS15707.1"/>
    <property type="molecule type" value="Genomic_DNA"/>
</dbReference>
<proteinExistence type="predicted"/>
<protein>
    <submittedName>
        <fullName evidence="1">Uncharacterized protein</fullName>
    </submittedName>
</protein>
<reference evidence="1 2" key="1">
    <citation type="submission" date="2016-10" db="EMBL/GenBank/DDBJ databases">
        <authorList>
            <person name="Varghese N."/>
            <person name="Submissions S."/>
        </authorList>
    </citation>
    <scope>NUCLEOTIDE SEQUENCE [LARGE SCALE GENOMIC DNA]</scope>
    <source>
        <strain evidence="1 2">IAM 15147</strain>
    </source>
</reference>
<dbReference type="AlphaFoldDB" id="A0AA94HNI3"/>
<keyword evidence="2" id="KW-1185">Reference proteome</keyword>
<dbReference type="RefSeq" id="WP_092918577.1">
    <property type="nucleotide sequence ID" value="NZ_FOZN01000003.1"/>
</dbReference>
<comment type="caution">
    <text evidence="1">The sequence shown here is derived from an EMBL/GenBank/DDBJ whole genome shotgun (WGS) entry which is preliminary data.</text>
</comment>
<sequence length="176" mass="20152">MTENMRERWNRRAREASEAGAIQYQIVRSQDGLRYSKLVGDEWEPITEDEARAAGVWRDPRGDQYGVTDDIATDEQVKARDKGHYDPRKASGALIARRVKLRCGRCGSTLGHVDEHEHRTLWHSERTGRWSRQPSGIKCRECFEPLEKFRIEIPLVDAAIARARLTNAIVQLKIGA</sequence>
<gene>
    <name evidence="1" type="ORF">SAMN04487783_2108</name>
</gene>
<evidence type="ECO:0000313" key="2">
    <source>
        <dbReference type="Proteomes" id="UP000198506"/>
    </source>
</evidence>
<organism evidence="1 2">
    <name type="scientific">Agrococcus baldri</name>
    <dbReference type="NCBI Taxonomy" id="153730"/>
    <lineage>
        <taxon>Bacteria</taxon>
        <taxon>Bacillati</taxon>
        <taxon>Actinomycetota</taxon>
        <taxon>Actinomycetes</taxon>
        <taxon>Micrococcales</taxon>
        <taxon>Microbacteriaceae</taxon>
        <taxon>Agrococcus</taxon>
    </lineage>
</organism>
<name>A0AA94HNI3_9MICO</name>
<evidence type="ECO:0000313" key="1">
    <source>
        <dbReference type="EMBL" id="SFS15707.1"/>
    </source>
</evidence>